<dbReference type="InterPro" id="IPR009061">
    <property type="entry name" value="DNA-bd_dom_put_sf"/>
</dbReference>
<dbReference type="Pfam" id="PF13411">
    <property type="entry name" value="MerR_1"/>
    <property type="match status" value="1"/>
</dbReference>
<dbReference type="Proteomes" id="UP000237968">
    <property type="component" value="Unassembled WGS sequence"/>
</dbReference>
<feature type="domain" description="HTH merR-type" evidence="2">
    <location>
        <begin position="17"/>
        <end position="87"/>
    </location>
</feature>
<dbReference type="GO" id="GO:0003677">
    <property type="term" value="F:DNA binding"/>
    <property type="evidence" value="ECO:0007669"/>
    <property type="project" value="UniProtKB-KW"/>
</dbReference>
<comment type="caution">
    <text evidence="3">The sequence shown here is derived from an EMBL/GenBank/DDBJ whole genome shotgun (WGS) entry which is preliminary data.</text>
</comment>
<keyword evidence="4" id="KW-1185">Reference proteome</keyword>
<name>A0A2S9XDW5_9BACT</name>
<keyword evidence="1" id="KW-0238">DNA-binding</keyword>
<proteinExistence type="predicted"/>
<evidence type="ECO:0000259" key="2">
    <source>
        <dbReference type="PROSITE" id="PS50937"/>
    </source>
</evidence>
<dbReference type="PANTHER" id="PTHR30204:SF93">
    <property type="entry name" value="HTH MERR-TYPE DOMAIN-CONTAINING PROTEIN"/>
    <property type="match status" value="1"/>
</dbReference>
<dbReference type="AlphaFoldDB" id="A0A2S9XDW5"/>
<accession>A0A2S9XDW5</accession>
<evidence type="ECO:0000313" key="4">
    <source>
        <dbReference type="Proteomes" id="UP000237968"/>
    </source>
</evidence>
<evidence type="ECO:0000313" key="3">
    <source>
        <dbReference type="EMBL" id="PRP91047.1"/>
    </source>
</evidence>
<dbReference type="EMBL" id="PVNK01000260">
    <property type="protein sequence ID" value="PRP91047.1"/>
    <property type="molecule type" value="Genomic_DNA"/>
</dbReference>
<dbReference type="PANTHER" id="PTHR30204">
    <property type="entry name" value="REDOX-CYCLING DRUG-SENSING TRANSCRIPTIONAL ACTIVATOR SOXR"/>
    <property type="match status" value="1"/>
</dbReference>
<dbReference type="PROSITE" id="PS50937">
    <property type="entry name" value="HTH_MERR_2"/>
    <property type="match status" value="1"/>
</dbReference>
<dbReference type="OrthoDB" id="9802944at2"/>
<protein>
    <recommendedName>
        <fullName evidence="2">HTH merR-type domain-containing protein</fullName>
    </recommendedName>
</protein>
<organism evidence="3 4">
    <name type="scientific">Enhygromyxa salina</name>
    <dbReference type="NCBI Taxonomy" id="215803"/>
    <lineage>
        <taxon>Bacteria</taxon>
        <taxon>Pseudomonadati</taxon>
        <taxon>Myxococcota</taxon>
        <taxon>Polyangia</taxon>
        <taxon>Nannocystales</taxon>
        <taxon>Nannocystaceae</taxon>
        <taxon>Enhygromyxa</taxon>
    </lineage>
</organism>
<dbReference type="RefSeq" id="WP_106395092.1">
    <property type="nucleotide sequence ID" value="NZ_PVNK01000260.1"/>
</dbReference>
<dbReference type="GO" id="GO:0003700">
    <property type="term" value="F:DNA-binding transcription factor activity"/>
    <property type="evidence" value="ECO:0007669"/>
    <property type="project" value="InterPro"/>
</dbReference>
<reference evidence="3 4" key="1">
    <citation type="submission" date="2018-03" db="EMBL/GenBank/DDBJ databases">
        <title>Draft Genome Sequences of the Obligatory Marine Myxobacteria Enhygromyxa salina SWB005.</title>
        <authorList>
            <person name="Poehlein A."/>
            <person name="Moghaddam J.A."/>
            <person name="Harms H."/>
            <person name="Alanjari M."/>
            <person name="Koenig G.M."/>
            <person name="Daniel R."/>
            <person name="Schaeberle T.F."/>
        </authorList>
    </citation>
    <scope>NUCLEOTIDE SEQUENCE [LARGE SCALE GENOMIC DNA]</scope>
    <source>
        <strain evidence="3 4">SWB005</strain>
    </source>
</reference>
<gene>
    <name evidence="3" type="ORF">ENSA5_58960</name>
</gene>
<dbReference type="SMART" id="SM00422">
    <property type="entry name" value="HTH_MERR"/>
    <property type="match status" value="1"/>
</dbReference>
<dbReference type="InterPro" id="IPR000551">
    <property type="entry name" value="MerR-type_HTH_dom"/>
</dbReference>
<dbReference type="Gene3D" id="1.10.1660.10">
    <property type="match status" value="1"/>
</dbReference>
<dbReference type="InterPro" id="IPR047057">
    <property type="entry name" value="MerR_fam"/>
</dbReference>
<evidence type="ECO:0000256" key="1">
    <source>
        <dbReference type="ARBA" id="ARBA00023125"/>
    </source>
</evidence>
<sequence length="247" mass="28250">MPRASSRKPAVDRQRWPYRMKDLCEHTGLDRQTVHFYIAKGLMPEGHKTKANMAYYGEEHLERLRLVLELKNERFLPLDAIRAVLDGEDEEFSPEQRALLVEVKERVADVLSASRESGSTVPIAPLLRKHGLDRGELRALEGLGLLGTVKIRGALHVPQDDVWVIELWAGLREAGFTRELGFDVQDLANYVGALDELFERELRELTPRLATLPADQVVELFRRGLPLINSFLVRYHQAKARAFFARF</sequence>
<dbReference type="SUPFAM" id="SSF46955">
    <property type="entry name" value="Putative DNA-binding domain"/>
    <property type="match status" value="1"/>
</dbReference>